<reference evidence="3" key="1">
    <citation type="submission" date="2015-06" db="EMBL/GenBank/DDBJ databases">
        <title>Expansion of signal transduction pathways in fungi by whole-genome duplication.</title>
        <authorList>
            <consortium name="DOE Joint Genome Institute"/>
            <person name="Corrochano L.M."/>
            <person name="Kuo A."/>
            <person name="Marcet-Houben M."/>
            <person name="Polaino S."/>
            <person name="Salamov A."/>
            <person name="Villalobos J.M."/>
            <person name="Alvarez M.I."/>
            <person name="Avalos J."/>
            <person name="Benito E.P."/>
            <person name="Benoit I."/>
            <person name="Burger G."/>
            <person name="Camino L.P."/>
            <person name="Canovas D."/>
            <person name="Cerda-Olmedo E."/>
            <person name="Cheng J.-F."/>
            <person name="Dominguez A."/>
            <person name="Elias M."/>
            <person name="Eslava A.P."/>
            <person name="Glaser F."/>
            <person name="Grimwood J."/>
            <person name="Gutierrez G."/>
            <person name="Heitman J."/>
            <person name="Henrissat B."/>
            <person name="Iturriaga E.A."/>
            <person name="Lang B.F."/>
            <person name="Lavin J.L."/>
            <person name="Lee S."/>
            <person name="Li W."/>
            <person name="Lindquist E."/>
            <person name="Lopez-Garcia S."/>
            <person name="Luque E.M."/>
            <person name="Marcos A.T."/>
            <person name="Martin J."/>
            <person name="McCluskey K."/>
            <person name="Medina H.R."/>
            <person name="Miralles-Duran A."/>
            <person name="Miyazaki A."/>
            <person name="Munoz-Torres E."/>
            <person name="Oguiza J.A."/>
            <person name="Ohm R."/>
            <person name="Olmedo M."/>
            <person name="Orejas M."/>
            <person name="Ortiz-Castellanos L."/>
            <person name="Pisabarro A.G."/>
            <person name="Rodriguez-Romero J."/>
            <person name="Ruiz-Herrera J."/>
            <person name="Ruiz-Vazquez R."/>
            <person name="Sanz C."/>
            <person name="Schackwitz W."/>
            <person name="Schmutz J."/>
            <person name="Shahriari M."/>
            <person name="Shelest E."/>
            <person name="Silva-Franco F."/>
            <person name="Soanes D."/>
            <person name="Syed K."/>
            <person name="Tagua V.G."/>
            <person name="Talbot N.J."/>
            <person name="Thon M."/>
            <person name="De vries R.P."/>
            <person name="Wiebenga A."/>
            <person name="Yadav J.S."/>
            <person name="Braun E.L."/>
            <person name="Baker S."/>
            <person name="Garre V."/>
            <person name="Horwitz B."/>
            <person name="Torres-Martinez S."/>
            <person name="Idnurm A."/>
            <person name="Herrera-Estrella A."/>
            <person name="Gabaldon T."/>
            <person name="Grigoriev I.V."/>
        </authorList>
    </citation>
    <scope>NUCLEOTIDE SEQUENCE [LARGE SCALE GENOMIC DNA]</scope>
    <source>
        <strain evidence="3">NRRL 1555(-)</strain>
    </source>
</reference>
<evidence type="ECO:0000313" key="2">
    <source>
        <dbReference type="EMBL" id="OAD70771.1"/>
    </source>
</evidence>
<dbReference type="EMBL" id="KV440987">
    <property type="protein sequence ID" value="OAD70771.1"/>
    <property type="molecule type" value="Genomic_DNA"/>
</dbReference>
<protein>
    <submittedName>
        <fullName evidence="2">Uncharacterized protein</fullName>
    </submittedName>
</protein>
<dbReference type="STRING" id="763407.A0A163A3B2"/>
<evidence type="ECO:0000313" key="3">
    <source>
        <dbReference type="Proteomes" id="UP000077315"/>
    </source>
</evidence>
<organism evidence="2 3">
    <name type="scientific">Phycomyces blakesleeanus (strain ATCC 8743b / DSM 1359 / FGSC 10004 / NBRC 33097 / NRRL 1555)</name>
    <dbReference type="NCBI Taxonomy" id="763407"/>
    <lineage>
        <taxon>Eukaryota</taxon>
        <taxon>Fungi</taxon>
        <taxon>Fungi incertae sedis</taxon>
        <taxon>Mucoromycota</taxon>
        <taxon>Mucoromycotina</taxon>
        <taxon>Mucoromycetes</taxon>
        <taxon>Mucorales</taxon>
        <taxon>Phycomycetaceae</taxon>
        <taxon>Phycomyces</taxon>
    </lineage>
</organism>
<gene>
    <name evidence="2" type="ORF">PHYBLDRAFT_147997</name>
</gene>
<evidence type="ECO:0000256" key="1">
    <source>
        <dbReference type="SAM" id="MobiDB-lite"/>
    </source>
</evidence>
<dbReference type="InParanoid" id="A0A163A3B2"/>
<dbReference type="AlphaFoldDB" id="A0A163A3B2"/>
<feature type="compositionally biased region" description="Polar residues" evidence="1">
    <location>
        <begin position="298"/>
        <end position="322"/>
    </location>
</feature>
<dbReference type="GeneID" id="28992897"/>
<keyword evidence="3" id="KW-1185">Reference proteome</keyword>
<dbReference type="RefSeq" id="XP_018288811.1">
    <property type="nucleotide sequence ID" value="XM_018431991.1"/>
</dbReference>
<proteinExistence type="predicted"/>
<dbReference type="VEuPathDB" id="FungiDB:PHYBLDRAFT_147997"/>
<dbReference type="OrthoDB" id="2277387at2759"/>
<feature type="region of interest" description="Disordered" evidence="1">
    <location>
        <begin position="295"/>
        <end position="330"/>
    </location>
</feature>
<accession>A0A163A3B2</accession>
<dbReference type="Proteomes" id="UP000077315">
    <property type="component" value="Unassembled WGS sequence"/>
</dbReference>
<name>A0A163A3B2_PHYB8</name>
<sequence length="330" mass="37607">MSNPRDQKSRVNHVVRDSQLLPASGPEKITSFSQFSPLALKTSFVLTITVAVGFHAFINESGEDWSVETPKRDTNGYPHITLCSVGEYGRQVHGAQPSRAYFGKQRPTGSQSTPLRTIREKNTKADPQDRLDFLRDMQKTRDDMKQFRNEMNGLAKEIDSMTFDINRSNNRILEIEQDLTATQEVNVNLQILLENALESQKEEDVHATQAIKSMYSDLATVAYENNQLRGRLSLIEKGQKKHKGSIYDVEERIKEYTSMLGQAQDTIHMLQEPRSRMRLDESLLHMPLDAFNSRRTSETLSWPESTGSSLQKESESTFSRPHINTDSKLL</sequence>